<dbReference type="AlphaFoldDB" id="A0AAJ2ULK5"/>
<reference evidence="2" key="1">
    <citation type="journal article" date="2023" name="Microb. Genom.">
        <title>Mesoterricola silvestris gen. nov., sp. nov., Mesoterricola sediminis sp. nov., Geothrix oryzae sp. nov., Geothrix edaphica sp. nov., Geothrix rubra sp. nov., and Geothrix limicola sp. nov., six novel members of Acidobacteriota isolated from soils.</title>
        <authorList>
            <person name="Weisberg A.J."/>
            <person name="Pearce E."/>
            <person name="Kramer C.G."/>
            <person name="Chang J.H."/>
            <person name="Clarke C.R."/>
        </authorList>
    </citation>
    <scope>NUCLEOTIDE SEQUENCE</scope>
    <source>
        <strain evidence="2">ND06-05F</strain>
    </source>
</reference>
<gene>
    <name evidence="2" type="ORF">PV367_13600</name>
</gene>
<sequence>MRYFDSDILTVADELTDAYVEIFTAPPWHQRDPDATRSAFRERLETDARRSGFRAVLAVSADGEVDGFATGWLTQAPFRTDRAYGKVISRLGADWVEEFLVGTFEIDELGVRSRARGTGLARLLLSAITATAPHGRAWLLTWSEALDTLAFYRHLGWQEPGPLPGSETDIVVFQAPG</sequence>
<dbReference type="GO" id="GO:0016747">
    <property type="term" value="F:acyltransferase activity, transferring groups other than amino-acyl groups"/>
    <property type="evidence" value="ECO:0007669"/>
    <property type="project" value="InterPro"/>
</dbReference>
<proteinExistence type="predicted"/>
<dbReference type="InterPro" id="IPR000182">
    <property type="entry name" value="GNAT_dom"/>
</dbReference>
<comment type="caution">
    <text evidence="2">The sequence shown here is derived from an EMBL/GenBank/DDBJ whole genome shotgun (WGS) entry which is preliminary data.</text>
</comment>
<evidence type="ECO:0000313" key="3">
    <source>
        <dbReference type="Proteomes" id="UP001273589"/>
    </source>
</evidence>
<dbReference type="EMBL" id="JARAWN010000063">
    <property type="protein sequence ID" value="MDX3130801.1"/>
    <property type="molecule type" value="Genomic_DNA"/>
</dbReference>
<protein>
    <submittedName>
        <fullName evidence="2">GNAT family N-acetyltransferase</fullName>
    </submittedName>
</protein>
<dbReference type="Gene3D" id="3.40.630.30">
    <property type="match status" value="1"/>
</dbReference>
<evidence type="ECO:0000313" key="2">
    <source>
        <dbReference type="EMBL" id="MDX3130801.1"/>
    </source>
</evidence>
<evidence type="ECO:0000259" key="1">
    <source>
        <dbReference type="PROSITE" id="PS51186"/>
    </source>
</evidence>
<dbReference type="RefSeq" id="WP_319691664.1">
    <property type="nucleotide sequence ID" value="NZ_JARAWN010000063.1"/>
</dbReference>
<feature type="domain" description="N-acetyltransferase" evidence="1">
    <location>
        <begin position="6"/>
        <end position="176"/>
    </location>
</feature>
<dbReference type="Proteomes" id="UP001273589">
    <property type="component" value="Unassembled WGS sequence"/>
</dbReference>
<accession>A0AAJ2ULK5</accession>
<organism evidence="2 3">
    <name type="scientific">Streptomyces europaeiscabiei</name>
    <dbReference type="NCBI Taxonomy" id="146819"/>
    <lineage>
        <taxon>Bacteria</taxon>
        <taxon>Bacillati</taxon>
        <taxon>Actinomycetota</taxon>
        <taxon>Actinomycetes</taxon>
        <taxon>Kitasatosporales</taxon>
        <taxon>Streptomycetaceae</taxon>
        <taxon>Streptomyces</taxon>
    </lineage>
</organism>
<dbReference type="PROSITE" id="PS51186">
    <property type="entry name" value="GNAT"/>
    <property type="match status" value="1"/>
</dbReference>
<name>A0AAJ2ULK5_9ACTN</name>
<dbReference type="SUPFAM" id="SSF55729">
    <property type="entry name" value="Acyl-CoA N-acyltransferases (Nat)"/>
    <property type="match status" value="1"/>
</dbReference>
<dbReference type="InterPro" id="IPR016181">
    <property type="entry name" value="Acyl_CoA_acyltransferase"/>
</dbReference>
<dbReference type="Pfam" id="PF00583">
    <property type="entry name" value="Acetyltransf_1"/>
    <property type="match status" value="1"/>
</dbReference>